<accession>A0AAD8E460</accession>
<protein>
    <recommendedName>
        <fullName evidence="1">Peptidase S1 domain-containing protein</fullName>
    </recommendedName>
</protein>
<dbReference type="PANTHER" id="PTHR24260">
    <property type="match status" value="1"/>
</dbReference>
<dbReference type="SUPFAM" id="SSF50494">
    <property type="entry name" value="Trypsin-like serine proteases"/>
    <property type="match status" value="1"/>
</dbReference>
<dbReference type="InterPro" id="IPR001254">
    <property type="entry name" value="Trypsin_dom"/>
</dbReference>
<keyword evidence="3" id="KW-1185">Reference proteome</keyword>
<dbReference type="PROSITE" id="PS50240">
    <property type="entry name" value="TRYPSIN_DOM"/>
    <property type="match status" value="1"/>
</dbReference>
<name>A0AAD8E460_DIPPU</name>
<reference evidence="2" key="1">
    <citation type="journal article" date="2023" name="IScience">
        <title>Live-bearing cockroach genome reveals convergent evolutionary mechanisms linked to viviparity in insects and beyond.</title>
        <authorList>
            <person name="Fouks B."/>
            <person name="Harrison M.C."/>
            <person name="Mikhailova A.A."/>
            <person name="Marchal E."/>
            <person name="English S."/>
            <person name="Carruthers M."/>
            <person name="Jennings E.C."/>
            <person name="Chiamaka E.L."/>
            <person name="Frigard R.A."/>
            <person name="Pippel M."/>
            <person name="Attardo G.M."/>
            <person name="Benoit J.B."/>
            <person name="Bornberg-Bauer E."/>
            <person name="Tobe S.S."/>
        </authorList>
    </citation>
    <scope>NUCLEOTIDE SEQUENCE</scope>
    <source>
        <strain evidence="2">Stay&amp;Tobe</strain>
    </source>
</reference>
<dbReference type="Gene3D" id="2.40.10.10">
    <property type="entry name" value="Trypsin-like serine proteases"/>
    <property type="match status" value="2"/>
</dbReference>
<evidence type="ECO:0000259" key="1">
    <source>
        <dbReference type="PROSITE" id="PS50240"/>
    </source>
</evidence>
<dbReference type="Pfam" id="PF00089">
    <property type="entry name" value="Trypsin"/>
    <property type="match status" value="1"/>
</dbReference>
<feature type="domain" description="Peptidase S1" evidence="1">
    <location>
        <begin position="1"/>
        <end position="174"/>
    </location>
</feature>
<dbReference type="EMBL" id="JASPKZ010009805">
    <property type="protein sequence ID" value="KAJ9576191.1"/>
    <property type="molecule type" value="Genomic_DNA"/>
</dbReference>
<dbReference type="GO" id="GO:0006508">
    <property type="term" value="P:proteolysis"/>
    <property type="evidence" value="ECO:0007669"/>
    <property type="project" value="InterPro"/>
</dbReference>
<comment type="caution">
    <text evidence="2">The sequence shown here is derived from an EMBL/GenBank/DDBJ whole genome shotgun (WGS) entry which is preliminary data.</text>
</comment>
<sequence length="174" mass="19566">VEAIHIHPDYSSDDGTYKDDLAILVLKKPVQYTLYVTPICLWKFSADINNIVGETGTVVGWGTMEDESKSNKPRKISMPIVSHDDCIMSNEVMVHLVTKKTFCAGRKDGSGPCTGDSGGGFYMGYKEGTTMRWYLRGVIHLSLLDKLTGDCDLNNYLIYTDVAMYRLWIMKYLS</sequence>
<evidence type="ECO:0000313" key="3">
    <source>
        <dbReference type="Proteomes" id="UP001233999"/>
    </source>
</evidence>
<gene>
    <name evidence="2" type="ORF">L9F63_006924</name>
</gene>
<proteinExistence type="predicted"/>
<dbReference type="Proteomes" id="UP001233999">
    <property type="component" value="Unassembled WGS sequence"/>
</dbReference>
<dbReference type="InterPro" id="IPR051333">
    <property type="entry name" value="CLIP_Serine_Protease"/>
</dbReference>
<evidence type="ECO:0000313" key="2">
    <source>
        <dbReference type="EMBL" id="KAJ9576191.1"/>
    </source>
</evidence>
<dbReference type="InterPro" id="IPR043504">
    <property type="entry name" value="Peptidase_S1_PA_chymotrypsin"/>
</dbReference>
<reference evidence="2" key="2">
    <citation type="submission" date="2023-05" db="EMBL/GenBank/DDBJ databases">
        <authorList>
            <person name="Fouks B."/>
        </authorList>
    </citation>
    <scope>NUCLEOTIDE SEQUENCE</scope>
    <source>
        <strain evidence="2">Stay&amp;Tobe</strain>
        <tissue evidence="2">Testes</tissue>
    </source>
</reference>
<dbReference type="InterPro" id="IPR009003">
    <property type="entry name" value="Peptidase_S1_PA"/>
</dbReference>
<feature type="non-terminal residue" evidence="2">
    <location>
        <position position="1"/>
    </location>
</feature>
<organism evidence="2 3">
    <name type="scientific">Diploptera punctata</name>
    <name type="common">Pacific beetle cockroach</name>
    <dbReference type="NCBI Taxonomy" id="6984"/>
    <lineage>
        <taxon>Eukaryota</taxon>
        <taxon>Metazoa</taxon>
        <taxon>Ecdysozoa</taxon>
        <taxon>Arthropoda</taxon>
        <taxon>Hexapoda</taxon>
        <taxon>Insecta</taxon>
        <taxon>Pterygota</taxon>
        <taxon>Neoptera</taxon>
        <taxon>Polyneoptera</taxon>
        <taxon>Dictyoptera</taxon>
        <taxon>Blattodea</taxon>
        <taxon>Blaberoidea</taxon>
        <taxon>Blaberidae</taxon>
        <taxon>Diplopterinae</taxon>
        <taxon>Diploptera</taxon>
    </lineage>
</organism>
<dbReference type="SMART" id="SM00020">
    <property type="entry name" value="Tryp_SPc"/>
    <property type="match status" value="1"/>
</dbReference>
<dbReference type="PANTHER" id="PTHR24260:SF143">
    <property type="entry name" value="SERINE PROTEASE GD-LIKE PROTEIN"/>
    <property type="match status" value="1"/>
</dbReference>
<dbReference type="AlphaFoldDB" id="A0AAD8E460"/>
<dbReference type="GO" id="GO:0004252">
    <property type="term" value="F:serine-type endopeptidase activity"/>
    <property type="evidence" value="ECO:0007669"/>
    <property type="project" value="InterPro"/>
</dbReference>